<organism evidence="1 2">
    <name type="scientific">Batillaria attramentaria</name>
    <dbReference type="NCBI Taxonomy" id="370345"/>
    <lineage>
        <taxon>Eukaryota</taxon>
        <taxon>Metazoa</taxon>
        <taxon>Spiralia</taxon>
        <taxon>Lophotrochozoa</taxon>
        <taxon>Mollusca</taxon>
        <taxon>Gastropoda</taxon>
        <taxon>Caenogastropoda</taxon>
        <taxon>Sorbeoconcha</taxon>
        <taxon>Cerithioidea</taxon>
        <taxon>Batillariidae</taxon>
        <taxon>Batillaria</taxon>
    </lineage>
</organism>
<evidence type="ECO:0000313" key="1">
    <source>
        <dbReference type="EMBL" id="KAK7503250.1"/>
    </source>
</evidence>
<proteinExistence type="predicted"/>
<feature type="non-terminal residue" evidence="1">
    <location>
        <position position="1"/>
    </location>
</feature>
<dbReference type="Proteomes" id="UP001519460">
    <property type="component" value="Unassembled WGS sequence"/>
</dbReference>
<comment type="caution">
    <text evidence="1">The sequence shown here is derived from an EMBL/GenBank/DDBJ whole genome shotgun (WGS) entry which is preliminary data.</text>
</comment>
<reference evidence="1 2" key="1">
    <citation type="journal article" date="2023" name="Sci. Data">
        <title>Genome assembly of the Korean intertidal mud-creeper Batillaria attramentaria.</title>
        <authorList>
            <person name="Patra A.K."/>
            <person name="Ho P.T."/>
            <person name="Jun S."/>
            <person name="Lee S.J."/>
            <person name="Kim Y."/>
            <person name="Won Y.J."/>
        </authorList>
    </citation>
    <scope>NUCLEOTIDE SEQUENCE [LARGE SCALE GENOMIC DNA]</scope>
    <source>
        <strain evidence="1">Wonlab-2016</strain>
    </source>
</reference>
<name>A0ABD0LVS5_9CAEN</name>
<feature type="non-terminal residue" evidence="1">
    <location>
        <position position="144"/>
    </location>
</feature>
<gene>
    <name evidence="1" type="ORF">BaRGS_00005515</name>
</gene>
<keyword evidence="2" id="KW-1185">Reference proteome</keyword>
<dbReference type="AlphaFoldDB" id="A0ABD0LVS5"/>
<accession>A0ABD0LVS5</accession>
<dbReference type="EMBL" id="JACVVK020000021">
    <property type="protein sequence ID" value="KAK7503250.1"/>
    <property type="molecule type" value="Genomic_DNA"/>
</dbReference>
<sequence length="144" mass="15391">GFGCSSFGNGNGLHMQVDLQGFDPKDVYTSHTFRVKSYAGLMPDCGGMGPDYGRGLQGSDLGTYAEGDGGVIQINDVRLQNGPTIVGQQSILGRSIATLGGKRSDSFMRKIRQFGPLCVYPPVLKGSQDRFQRSPPEVLGCCII</sequence>
<protein>
    <submittedName>
        <fullName evidence="1">Uncharacterized protein</fullName>
    </submittedName>
</protein>
<evidence type="ECO:0000313" key="2">
    <source>
        <dbReference type="Proteomes" id="UP001519460"/>
    </source>
</evidence>